<keyword evidence="2" id="KW-1185">Reference proteome</keyword>
<dbReference type="AlphaFoldDB" id="A0A166IDI7"/>
<gene>
    <name evidence="1" type="ORF">FIBSPDRAFT_892475</name>
</gene>
<proteinExistence type="predicted"/>
<accession>A0A166IDI7</accession>
<dbReference type="Proteomes" id="UP000076532">
    <property type="component" value="Unassembled WGS sequence"/>
</dbReference>
<sequence>MSAKTTAAGSKENGQRYHVFAFGEIFLFKKASGNKIDIDVEIPVGSVIIRGVFLGQLEGNLNDSVSIKSSIPSVSEDRTLFVRDGSLWIRFSLTVLGETYSAKFELFRIPGKADLE</sequence>
<reference evidence="1 2" key="1">
    <citation type="journal article" date="2016" name="Mol. Biol. Evol.">
        <title>Comparative Genomics of Early-Diverging Mushroom-Forming Fungi Provides Insights into the Origins of Lignocellulose Decay Capabilities.</title>
        <authorList>
            <person name="Nagy L.G."/>
            <person name="Riley R."/>
            <person name="Tritt A."/>
            <person name="Adam C."/>
            <person name="Daum C."/>
            <person name="Floudas D."/>
            <person name="Sun H."/>
            <person name="Yadav J.S."/>
            <person name="Pangilinan J."/>
            <person name="Larsson K.H."/>
            <person name="Matsuura K."/>
            <person name="Barry K."/>
            <person name="Labutti K."/>
            <person name="Kuo R."/>
            <person name="Ohm R.A."/>
            <person name="Bhattacharya S.S."/>
            <person name="Shirouzu T."/>
            <person name="Yoshinaga Y."/>
            <person name="Martin F.M."/>
            <person name="Grigoriev I.V."/>
            <person name="Hibbett D.S."/>
        </authorList>
    </citation>
    <scope>NUCLEOTIDE SEQUENCE [LARGE SCALE GENOMIC DNA]</scope>
    <source>
        <strain evidence="1 2">CBS 109695</strain>
    </source>
</reference>
<organism evidence="1 2">
    <name type="scientific">Athelia psychrophila</name>
    <dbReference type="NCBI Taxonomy" id="1759441"/>
    <lineage>
        <taxon>Eukaryota</taxon>
        <taxon>Fungi</taxon>
        <taxon>Dikarya</taxon>
        <taxon>Basidiomycota</taxon>
        <taxon>Agaricomycotina</taxon>
        <taxon>Agaricomycetes</taxon>
        <taxon>Agaricomycetidae</taxon>
        <taxon>Atheliales</taxon>
        <taxon>Atheliaceae</taxon>
        <taxon>Athelia</taxon>
    </lineage>
</organism>
<dbReference type="EMBL" id="KV417561">
    <property type="protein sequence ID" value="KZP19699.1"/>
    <property type="molecule type" value="Genomic_DNA"/>
</dbReference>
<evidence type="ECO:0000313" key="2">
    <source>
        <dbReference type="Proteomes" id="UP000076532"/>
    </source>
</evidence>
<evidence type="ECO:0000313" key="1">
    <source>
        <dbReference type="EMBL" id="KZP19699.1"/>
    </source>
</evidence>
<name>A0A166IDI7_9AGAM</name>
<protein>
    <submittedName>
        <fullName evidence="1">Uncharacterized protein</fullName>
    </submittedName>
</protein>